<dbReference type="InterPro" id="IPR000700">
    <property type="entry name" value="PAS-assoc_C"/>
</dbReference>
<dbReference type="SUPFAM" id="SSF55785">
    <property type="entry name" value="PYP-like sensor domain (PAS domain)"/>
    <property type="match status" value="2"/>
</dbReference>
<dbReference type="SMART" id="SM00091">
    <property type="entry name" value="PAS"/>
    <property type="match status" value="2"/>
</dbReference>
<dbReference type="FunFam" id="3.20.20.450:FF:000001">
    <property type="entry name" value="Cyclic di-GMP phosphodiesterase yahA"/>
    <property type="match status" value="1"/>
</dbReference>
<organism evidence="5 6">
    <name type="scientific">Terribacillus aidingensis</name>
    <dbReference type="NCBI Taxonomy" id="586416"/>
    <lineage>
        <taxon>Bacteria</taxon>
        <taxon>Bacillati</taxon>
        <taxon>Bacillota</taxon>
        <taxon>Bacilli</taxon>
        <taxon>Bacillales</taxon>
        <taxon>Bacillaceae</taxon>
        <taxon>Terribacillus</taxon>
    </lineage>
</organism>
<feature type="domain" description="PAC" evidence="2">
    <location>
        <begin position="492"/>
        <end position="544"/>
    </location>
</feature>
<dbReference type="Gene3D" id="3.20.20.450">
    <property type="entry name" value="EAL domain"/>
    <property type="match status" value="1"/>
</dbReference>
<dbReference type="PROSITE" id="PS50887">
    <property type="entry name" value="GGDEF"/>
    <property type="match status" value="1"/>
</dbReference>
<gene>
    <name evidence="5" type="ORF">SAMN05421503_3271</name>
</gene>
<dbReference type="SUPFAM" id="SSF55073">
    <property type="entry name" value="Nucleotide cyclase"/>
    <property type="match status" value="1"/>
</dbReference>
<dbReference type="FunFam" id="3.30.70.270:FF:000001">
    <property type="entry name" value="Diguanylate cyclase domain protein"/>
    <property type="match status" value="1"/>
</dbReference>
<evidence type="ECO:0000259" key="1">
    <source>
        <dbReference type="PROSITE" id="PS50112"/>
    </source>
</evidence>
<dbReference type="NCBIfam" id="TIGR00254">
    <property type="entry name" value="GGDEF"/>
    <property type="match status" value="1"/>
</dbReference>
<dbReference type="EMBL" id="OBEK01000006">
    <property type="protein sequence ID" value="SNZ17521.1"/>
    <property type="molecule type" value="Genomic_DNA"/>
</dbReference>
<feature type="domain" description="EAL" evidence="3">
    <location>
        <begin position="8"/>
        <end position="261"/>
    </location>
</feature>
<dbReference type="AlphaFoldDB" id="A0A285PCF1"/>
<dbReference type="Gene3D" id="3.30.450.20">
    <property type="entry name" value="PAS domain"/>
    <property type="match status" value="2"/>
</dbReference>
<dbReference type="PANTHER" id="PTHR44757:SF2">
    <property type="entry name" value="BIOFILM ARCHITECTURE MAINTENANCE PROTEIN MBAA"/>
    <property type="match status" value="1"/>
</dbReference>
<dbReference type="InterPro" id="IPR052155">
    <property type="entry name" value="Biofilm_reg_signaling"/>
</dbReference>
<dbReference type="Pfam" id="PF00990">
    <property type="entry name" value="GGDEF"/>
    <property type="match status" value="1"/>
</dbReference>
<sequence>MELKNMNVSDRKAMLLQALENDEFYLLYQPKLQLRTGKVIGAEALLRWEHPVIGTISPLDFIPFAEETGLIRPIGEWVLRSACKQNKMWQEMGLEPLTMAVNLSASQLFQGDIAEKVENILKEMELAPEYLELEITESMTMDVEFVLPMLRKLKQIGVSISLDDFGTGYSSLYHLKEFPIDTIKIDRSFVRNCTIDAKDATIVKTIIAMAHQLKLEVIAEGVESKDHLIFLQQNLCDEGQGYLFSKPVSATGFAENMRAFEQIFLSEGLSEESSRQMWFQWGMERTNLELQEAMRKQQGMIFKYVDDNGRFVHTFSEGELIYRMQLTPEQLIGRELQDFLPAEEAARKLTYYRRAWNGERNVSYESDVDGIQYITSLRPIAKDGKVVEVIGCSVDITDRDGVQQELSRSNKAEEALRQSEARYRLIAENMTDLVCIIDWAGNFKYASPSHVTVLGFPSEAYEGQHASVFMHEDDRQKVRQHLGKMVQTKQGVVFQFRFKNINGDWIWLEAKANPIFDESGNFEHFLIVSRDITERLVYEEKLTHMAYHDTLTGLPNRRLFKEKLEQALEEAKQNENKMALMYLDLDNFKYINDTFGHEIGDKLLKEFTRRVKECLQFCDVFSRQGGDEFTILMPGIKQEQDAISMAKRILASTQGDWSLGRDRFQITSSIGLAFYPANGTKERELLLRADEALYQAKKDGKNRYRVILNDKRL</sequence>
<dbReference type="InterPro" id="IPR013656">
    <property type="entry name" value="PAS_4"/>
</dbReference>
<dbReference type="SUPFAM" id="SSF141868">
    <property type="entry name" value="EAL domain-like"/>
    <property type="match status" value="1"/>
</dbReference>
<dbReference type="CDD" id="cd01949">
    <property type="entry name" value="GGDEF"/>
    <property type="match status" value="1"/>
</dbReference>
<dbReference type="SMART" id="SM00086">
    <property type="entry name" value="PAC"/>
    <property type="match status" value="1"/>
</dbReference>
<feature type="domain" description="GGDEF" evidence="4">
    <location>
        <begin position="576"/>
        <end position="709"/>
    </location>
</feature>
<dbReference type="CDD" id="cd01948">
    <property type="entry name" value="EAL"/>
    <property type="match status" value="1"/>
</dbReference>
<dbReference type="Pfam" id="PF08448">
    <property type="entry name" value="PAS_4"/>
    <property type="match status" value="2"/>
</dbReference>
<dbReference type="Gene3D" id="3.30.70.270">
    <property type="match status" value="1"/>
</dbReference>
<dbReference type="InterPro" id="IPR035965">
    <property type="entry name" value="PAS-like_dom_sf"/>
</dbReference>
<dbReference type="OrthoDB" id="9759607at2"/>
<evidence type="ECO:0000259" key="2">
    <source>
        <dbReference type="PROSITE" id="PS50113"/>
    </source>
</evidence>
<accession>A0A285PCF1</accession>
<dbReference type="PROSITE" id="PS50112">
    <property type="entry name" value="PAS"/>
    <property type="match status" value="1"/>
</dbReference>
<keyword evidence="6" id="KW-1185">Reference proteome</keyword>
<dbReference type="PROSITE" id="PS50883">
    <property type="entry name" value="EAL"/>
    <property type="match status" value="1"/>
</dbReference>
<dbReference type="InterPro" id="IPR001610">
    <property type="entry name" value="PAC"/>
</dbReference>
<dbReference type="SMART" id="SM00267">
    <property type="entry name" value="GGDEF"/>
    <property type="match status" value="1"/>
</dbReference>
<feature type="domain" description="PAS" evidence="1">
    <location>
        <begin position="419"/>
        <end position="489"/>
    </location>
</feature>
<dbReference type="InterPro" id="IPR000014">
    <property type="entry name" value="PAS"/>
</dbReference>
<dbReference type="InterPro" id="IPR043128">
    <property type="entry name" value="Rev_trsase/Diguanyl_cyclase"/>
</dbReference>
<dbReference type="SMART" id="SM00052">
    <property type="entry name" value="EAL"/>
    <property type="match status" value="1"/>
</dbReference>
<evidence type="ECO:0000259" key="4">
    <source>
        <dbReference type="PROSITE" id="PS50887"/>
    </source>
</evidence>
<dbReference type="InterPro" id="IPR029787">
    <property type="entry name" value="Nucleotide_cyclase"/>
</dbReference>
<evidence type="ECO:0000259" key="3">
    <source>
        <dbReference type="PROSITE" id="PS50883"/>
    </source>
</evidence>
<dbReference type="PANTHER" id="PTHR44757">
    <property type="entry name" value="DIGUANYLATE CYCLASE DGCP"/>
    <property type="match status" value="1"/>
</dbReference>
<dbReference type="CDD" id="cd00130">
    <property type="entry name" value="PAS"/>
    <property type="match status" value="1"/>
</dbReference>
<dbReference type="NCBIfam" id="TIGR00229">
    <property type="entry name" value="sensory_box"/>
    <property type="match status" value="1"/>
</dbReference>
<proteinExistence type="predicted"/>
<evidence type="ECO:0000313" key="5">
    <source>
        <dbReference type="EMBL" id="SNZ17521.1"/>
    </source>
</evidence>
<dbReference type="RefSeq" id="WP_097043461.1">
    <property type="nucleotide sequence ID" value="NZ_OBEK01000006.1"/>
</dbReference>
<name>A0A285PCF1_9BACI</name>
<dbReference type="Proteomes" id="UP000219356">
    <property type="component" value="Unassembled WGS sequence"/>
</dbReference>
<evidence type="ECO:0000313" key="6">
    <source>
        <dbReference type="Proteomes" id="UP000219356"/>
    </source>
</evidence>
<reference evidence="6" key="1">
    <citation type="submission" date="2017-09" db="EMBL/GenBank/DDBJ databases">
        <authorList>
            <person name="Varghese N."/>
            <person name="Submissions S."/>
        </authorList>
    </citation>
    <scope>NUCLEOTIDE SEQUENCE [LARGE SCALE GENOMIC DNA]</scope>
    <source>
        <strain evidence="6">CGMCC 1.8913</strain>
    </source>
</reference>
<dbReference type="InterPro" id="IPR000160">
    <property type="entry name" value="GGDEF_dom"/>
</dbReference>
<dbReference type="Pfam" id="PF00563">
    <property type="entry name" value="EAL"/>
    <property type="match status" value="1"/>
</dbReference>
<dbReference type="InterPro" id="IPR035919">
    <property type="entry name" value="EAL_sf"/>
</dbReference>
<dbReference type="PROSITE" id="PS50113">
    <property type="entry name" value="PAC"/>
    <property type="match status" value="1"/>
</dbReference>
<protein>
    <submittedName>
        <fullName evidence="5">PAS domain S-box-containing protein/diguanylate cyclase (GGDEF) domain-containing protein</fullName>
    </submittedName>
</protein>
<dbReference type="InterPro" id="IPR001633">
    <property type="entry name" value="EAL_dom"/>
</dbReference>